<dbReference type="AlphaFoldDB" id="A0A3N4KWY3"/>
<dbReference type="InterPro" id="IPR013085">
    <property type="entry name" value="U1-CZ_Znf_C2H2"/>
</dbReference>
<evidence type="ECO:0000256" key="3">
    <source>
        <dbReference type="ARBA" id="ARBA00022833"/>
    </source>
</evidence>
<evidence type="ECO:0000256" key="2">
    <source>
        <dbReference type="ARBA" id="ARBA00022771"/>
    </source>
</evidence>
<feature type="compositionally biased region" description="Low complexity" evidence="4">
    <location>
        <begin position="71"/>
        <end position="89"/>
    </location>
</feature>
<dbReference type="GO" id="GO:0008270">
    <property type="term" value="F:zinc ion binding"/>
    <property type="evidence" value="ECO:0007669"/>
    <property type="project" value="UniProtKB-KW"/>
</dbReference>
<dbReference type="PANTHER" id="PTHR13173:SF10">
    <property type="entry name" value="WW DOMAIN-BINDING PROTEIN 4"/>
    <property type="match status" value="1"/>
</dbReference>
<dbReference type="InterPro" id="IPR040023">
    <property type="entry name" value="WBP4"/>
</dbReference>
<dbReference type="InterPro" id="IPR036236">
    <property type="entry name" value="Znf_C2H2_sf"/>
</dbReference>
<evidence type="ECO:0000256" key="1">
    <source>
        <dbReference type="ARBA" id="ARBA00022723"/>
    </source>
</evidence>
<dbReference type="OrthoDB" id="191651at2759"/>
<dbReference type="Proteomes" id="UP000277580">
    <property type="component" value="Unassembled WGS sequence"/>
</dbReference>
<dbReference type="InterPro" id="IPR003604">
    <property type="entry name" value="Matrin/U1-like-C_Znf_C2H2"/>
</dbReference>
<dbReference type="STRING" id="1392247.A0A3N4KWY3"/>
<dbReference type="GO" id="GO:0071011">
    <property type="term" value="C:precatalytic spliceosome"/>
    <property type="evidence" value="ECO:0007669"/>
    <property type="project" value="TreeGrafter"/>
</dbReference>
<dbReference type="SUPFAM" id="SSF57667">
    <property type="entry name" value="beta-beta-alpha zinc fingers"/>
    <property type="match status" value="1"/>
</dbReference>
<reference evidence="6 7" key="1">
    <citation type="journal article" date="2018" name="Nat. Ecol. Evol.">
        <title>Pezizomycetes genomes reveal the molecular basis of ectomycorrhizal truffle lifestyle.</title>
        <authorList>
            <person name="Murat C."/>
            <person name="Payen T."/>
            <person name="Noel B."/>
            <person name="Kuo A."/>
            <person name="Morin E."/>
            <person name="Chen J."/>
            <person name="Kohler A."/>
            <person name="Krizsan K."/>
            <person name="Balestrini R."/>
            <person name="Da Silva C."/>
            <person name="Montanini B."/>
            <person name="Hainaut M."/>
            <person name="Levati E."/>
            <person name="Barry K.W."/>
            <person name="Belfiori B."/>
            <person name="Cichocki N."/>
            <person name="Clum A."/>
            <person name="Dockter R.B."/>
            <person name="Fauchery L."/>
            <person name="Guy J."/>
            <person name="Iotti M."/>
            <person name="Le Tacon F."/>
            <person name="Lindquist E.A."/>
            <person name="Lipzen A."/>
            <person name="Malagnac F."/>
            <person name="Mello A."/>
            <person name="Molinier V."/>
            <person name="Miyauchi S."/>
            <person name="Poulain J."/>
            <person name="Riccioni C."/>
            <person name="Rubini A."/>
            <person name="Sitrit Y."/>
            <person name="Splivallo R."/>
            <person name="Traeger S."/>
            <person name="Wang M."/>
            <person name="Zifcakova L."/>
            <person name="Wipf D."/>
            <person name="Zambonelli A."/>
            <person name="Paolocci F."/>
            <person name="Nowrousian M."/>
            <person name="Ottonello S."/>
            <person name="Baldrian P."/>
            <person name="Spatafora J.W."/>
            <person name="Henrissat B."/>
            <person name="Nagy L.G."/>
            <person name="Aury J.M."/>
            <person name="Wincker P."/>
            <person name="Grigoriev I.V."/>
            <person name="Bonfante P."/>
            <person name="Martin F.M."/>
        </authorList>
    </citation>
    <scope>NUCLEOTIDE SEQUENCE [LARGE SCALE GENOMIC DNA]</scope>
    <source>
        <strain evidence="6 7">CCBAS932</strain>
    </source>
</reference>
<evidence type="ECO:0000313" key="6">
    <source>
        <dbReference type="EMBL" id="RPB15064.1"/>
    </source>
</evidence>
<evidence type="ECO:0000256" key="4">
    <source>
        <dbReference type="SAM" id="MobiDB-lite"/>
    </source>
</evidence>
<keyword evidence="2" id="KW-0863">Zinc-finger</keyword>
<name>A0A3N4KWY3_9PEZI</name>
<feature type="region of interest" description="Disordered" evidence="4">
    <location>
        <begin position="238"/>
        <end position="278"/>
    </location>
</feature>
<dbReference type="EMBL" id="ML119115">
    <property type="protein sequence ID" value="RPB15064.1"/>
    <property type="molecule type" value="Genomic_DNA"/>
</dbReference>
<evidence type="ECO:0000313" key="7">
    <source>
        <dbReference type="Proteomes" id="UP000277580"/>
    </source>
</evidence>
<dbReference type="SMART" id="SM00451">
    <property type="entry name" value="ZnF_U1"/>
    <property type="match status" value="1"/>
</dbReference>
<organism evidence="6 7">
    <name type="scientific">Morchella conica CCBAS932</name>
    <dbReference type="NCBI Taxonomy" id="1392247"/>
    <lineage>
        <taxon>Eukaryota</taxon>
        <taxon>Fungi</taxon>
        <taxon>Dikarya</taxon>
        <taxon>Ascomycota</taxon>
        <taxon>Pezizomycotina</taxon>
        <taxon>Pezizomycetes</taxon>
        <taxon>Pezizales</taxon>
        <taxon>Morchellaceae</taxon>
        <taxon>Morchella</taxon>
    </lineage>
</organism>
<protein>
    <recommendedName>
        <fullName evidence="5">U1-type domain-containing protein</fullName>
    </recommendedName>
</protein>
<dbReference type="Pfam" id="PF06220">
    <property type="entry name" value="zf-U1"/>
    <property type="match status" value="1"/>
</dbReference>
<dbReference type="Gene3D" id="3.30.160.60">
    <property type="entry name" value="Classic Zinc Finger"/>
    <property type="match status" value="1"/>
</dbReference>
<dbReference type="GO" id="GO:0003723">
    <property type="term" value="F:RNA binding"/>
    <property type="evidence" value="ECO:0007669"/>
    <property type="project" value="TreeGrafter"/>
</dbReference>
<dbReference type="GO" id="GO:0000398">
    <property type="term" value="P:mRNA splicing, via spliceosome"/>
    <property type="evidence" value="ECO:0007669"/>
    <property type="project" value="InterPro"/>
</dbReference>
<accession>A0A3N4KWY3</accession>
<keyword evidence="7" id="KW-1185">Reference proteome</keyword>
<evidence type="ECO:0000259" key="5">
    <source>
        <dbReference type="SMART" id="SM00451"/>
    </source>
</evidence>
<keyword evidence="3" id="KW-0862">Zinc</keyword>
<proteinExistence type="predicted"/>
<feature type="domain" description="U1-type" evidence="5">
    <location>
        <begin position="8"/>
        <end position="43"/>
    </location>
</feature>
<dbReference type="PANTHER" id="PTHR13173">
    <property type="entry name" value="WW DOMAIN BINDING PROTEIN 4"/>
    <property type="match status" value="1"/>
</dbReference>
<keyword evidence="1" id="KW-0479">Metal-binding</keyword>
<feature type="compositionally biased region" description="Basic and acidic residues" evidence="4">
    <location>
        <begin position="238"/>
        <end position="265"/>
    </location>
</feature>
<feature type="region of interest" description="Disordered" evidence="4">
    <location>
        <begin position="71"/>
        <end position="105"/>
    </location>
</feature>
<dbReference type="InParanoid" id="A0A3N4KWY3"/>
<gene>
    <name evidence="6" type="ORF">P167DRAFT_603710</name>
</gene>
<sequence>MSEYWKSTPKYYCKHCKTFVVDTPVSKKNHDASPKHQGALKRFLRDLHRTTEKEANAATAAKREVARLNALVSPGSSSSSASAAGLPAPTYKPPARAATEEERKRHLKELESLGVALPDEARRELAMVGDWTVANVVGATEKGKGEVSEKEKLQGELKRKFEEEEKERKWNAMDEDERAMRGFKIQTKTYPPKSGERVGGFRPMVFKGKGKAVAMEVKKEGEGEGGALEAVVKSEETVKMKEEDEAPRIKKEENEAEGAHIKAEAEEAPAAAAEVKKEEAAENVSDGIVFKKRKVKNIRKKI</sequence>